<keyword evidence="3" id="KW-1185">Reference proteome</keyword>
<comment type="similarity">
    <text evidence="1">Belongs to the UPF0065 (bug) family.</text>
</comment>
<evidence type="ECO:0000256" key="1">
    <source>
        <dbReference type="ARBA" id="ARBA00006987"/>
    </source>
</evidence>
<dbReference type="PIRSF" id="PIRSF017082">
    <property type="entry name" value="YflP"/>
    <property type="match status" value="1"/>
</dbReference>
<gene>
    <name evidence="2" type="ORF">H0A62_01380</name>
</gene>
<dbReference type="Proteomes" id="UP000554144">
    <property type="component" value="Unassembled WGS sequence"/>
</dbReference>
<organism evidence="2 3">
    <name type="scientific">Pollutimonas harenae</name>
    <dbReference type="NCBI Taxonomy" id="657015"/>
    <lineage>
        <taxon>Bacteria</taxon>
        <taxon>Pseudomonadati</taxon>
        <taxon>Pseudomonadota</taxon>
        <taxon>Betaproteobacteria</taxon>
        <taxon>Burkholderiales</taxon>
        <taxon>Alcaligenaceae</taxon>
        <taxon>Pollutimonas</taxon>
    </lineage>
</organism>
<dbReference type="CDD" id="cd07012">
    <property type="entry name" value="PBP2_Bug_TTT"/>
    <property type="match status" value="1"/>
</dbReference>
<dbReference type="SUPFAM" id="SSF53850">
    <property type="entry name" value="Periplasmic binding protein-like II"/>
    <property type="match status" value="1"/>
</dbReference>
<dbReference type="AlphaFoldDB" id="A0A853GVT4"/>
<evidence type="ECO:0000313" key="3">
    <source>
        <dbReference type="Proteomes" id="UP000554144"/>
    </source>
</evidence>
<name>A0A853GVT4_9BURK</name>
<dbReference type="PANTHER" id="PTHR42928:SF5">
    <property type="entry name" value="BLR1237 PROTEIN"/>
    <property type="match status" value="1"/>
</dbReference>
<dbReference type="InterPro" id="IPR042100">
    <property type="entry name" value="Bug_dom1"/>
</dbReference>
<sequence>MVPFPAGSSPDILARAIAEPLAADLGQPVVVDNKPGAGGNIGTRAASKAKPDGYTILLTINGPMVTAPTLYKKTLGYDPLKDLAPITLVGTSPNVLVVPQDFEAKNVQEFVSLAKSKPGELNYGTVGPGSSSHLGMAMLEHEAGISLQQIPYSGFPQIITSILNNDVQAGFMVPGIAMAQVKAGKARALAITSLEASDVLPGIPTMASQGYPGFESISWDAIFVPAGTPDDVVQRLNESITKILARDDVKQKMATLYFTPAPTTPEGLTELVVSEKKRWDEVINRLGLSLD</sequence>
<dbReference type="InterPro" id="IPR005064">
    <property type="entry name" value="BUG"/>
</dbReference>
<dbReference type="PANTHER" id="PTHR42928">
    <property type="entry name" value="TRICARBOXYLATE-BINDING PROTEIN"/>
    <property type="match status" value="1"/>
</dbReference>
<dbReference type="Pfam" id="PF03401">
    <property type="entry name" value="TctC"/>
    <property type="match status" value="1"/>
</dbReference>
<dbReference type="Gene3D" id="3.40.190.150">
    <property type="entry name" value="Bordetella uptake gene, domain 1"/>
    <property type="match status" value="1"/>
</dbReference>
<dbReference type="Gene3D" id="3.40.190.10">
    <property type="entry name" value="Periplasmic binding protein-like II"/>
    <property type="match status" value="1"/>
</dbReference>
<proteinExistence type="inferred from homology"/>
<dbReference type="EMBL" id="JACCEV010000001">
    <property type="protein sequence ID" value="NYT84242.1"/>
    <property type="molecule type" value="Genomic_DNA"/>
</dbReference>
<accession>A0A853GVT4</accession>
<reference evidence="2 3" key="1">
    <citation type="submission" date="2020-07" db="EMBL/GenBank/DDBJ databases">
        <title>Taxonomic revisions and descriptions of new bacterial species based on genomic comparisons in the high-G+C-content subgroup of the family Alcaligenaceae.</title>
        <authorList>
            <person name="Szabo A."/>
            <person name="Felfoldi T."/>
        </authorList>
    </citation>
    <scope>NUCLEOTIDE SEQUENCE [LARGE SCALE GENOMIC DNA]</scope>
    <source>
        <strain evidence="2 3">DSM 25667</strain>
    </source>
</reference>
<comment type="caution">
    <text evidence="2">The sequence shown here is derived from an EMBL/GenBank/DDBJ whole genome shotgun (WGS) entry which is preliminary data.</text>
</comment>
<evidence type="ECO:0000313" key="2">
    <source>
        <dbReference type="EMBL" id="NYT84242.1"/>
    </source>
</evidence>
<protein>
    <submittedName>
        <fullName evidence="2">Tripartite tricarboxylate transporter substrate binding protein</fullName>
    </submittedName>
</protein>